<accession>A0ACC1XWA9</accession>
<comment type="caution">
    <text evidence="1">The sequence shown here is derived from an EMBL/GenBank/DDBJ whole genome shotgun (WGS) entry which is preliminary data.</text>
</comment>
<organism evidence="1 2">
    <name type="scientific">Melia azedarach</name>
    <name type="common">Chinaberry tree</name>
    <dbReference type="NCBI Taxonomy" id="155640"/>
    <lineage>
        <taxon>Eukaryota</taxon>
        <taxon>Viridiplantae</taxon>
        <taxon>Streptophyta</taxon>
        <taxon>Embryophyta</taxon>
        <taxon>Tracheophyta</taxon>
        <taxon>Spermatophyta</taxon>
        <taxon>Magnoliopsida</taxon>
        <taxon>eudicotyledons</taxon>
        <taxon>Gunneridae</taxon>
        <taxon>Pentapetalae</taxon>
        <taxon>rosids</taxon>
        <taxon>malvids</taxon>
        <taxon>Sapindales</taxon>
        <taxon>Meliaceae</taxon>
        <taxon>Melia</taxon>
    </lineage>
</organism>
<sequence>MLRFTSFPNYRNIPSPTINSLISFFSSLPKTQSVNSVFQSYLIESFNFPKARAVAVSNSYPYVKSLEKPLNVCQFFRNIGFSDAQIQSTIRVTPQLLVCDVEKTLKPKIEFFQNLGLVGSDLGMFISKNSLLLTVSLEKKLIPGLETLKQILVDDKNNENLIRTIRRSTWLLARDLNSGFLSNVEFFKSCGIVGSQLSMLLTRQPRLFFMSELKLRGLVSRVSDLGFSFHSRMFVHGLYTFSCLSEETFERKLELFRSYGFSKDEFIEMFNRAPAMLRTSEEKLKFGFDFFFKKVELEKEALFNAPLCLMYSMENRVLPRYRVFKIVTSRRLLKKKCGFPQVLALSEEKFLQKFLLRFGDDAEELFLAFNGQKLGSSSSSSSEEES</sequence>
<reference evidence="1 2" key="1">
    <citation type="journal article" date="2023" name="Science">
        <title>Complex scaffold remodeling in plant triterpene biosynthesis.</title>
        <authorList>
            <person name="De La Pena R."/>
            <person name="Hodgson H."/>
            <person name="Liu J.C."/>
            <person name="Stephenson M.J."/>
            <person name="Martin A.C."/>
            <person name="Owen C."/>
            <person name="Harkess A."/>
            <person name="Leebens-Mack J."/>
            <person name="Jimenez L.E."/>
            <person name="Osbourn A."/>
            <person name="Sattely E.S."/>
        </authorList>
    </citation>
    <scope>NUCLEOTIDE SEQUENCE [LARGE SCALE GENOMIC DNA]</scope>
    <source>
        <strain evidence="2">cv. JPN11</strain>
        <tissue evidence="1">Leaf</tissue>
    </source>
</reference>
<protein>
    <submittedName>
        <fullName evidence="1">Transcription termination factor like</fullName>
    </submittedName>
</protein>
<dbReference type="Proteomes" id="UP001164539">
    <property type="component" value="Chromosome 7"/>
</dbReference>
<dbReference type="EMBL" id="CM051400">
    <property type="protein sequence ID" value="KAJ4715565.1"/>
    <property type="molecule type" value="Genomic_DNA"/>
</dbReference>
<keyword evidence="2" id="KW-1185">Reference proteome</keyword>
<name>A0ACC1XWA9_MELAZ</name>
<gene>
    <name evidence="1" type="ORF">OWV82_013907</name>
</gene>
<evidence type="ECO:0000313" key="2">
    <source>
        <dbReference type="Proteomes" id="UP001164539"/>
    </source>
</evidence>
<proteinExistence type="predicted"/>
<evidence type="ECO:0000313" key="1">
    <source>
        <dbReference type="EMBL" id="KAJ4715565.1"/>
    </source>
</evidence>